<dbReference type="HAMAP" id="MF_01965">
    <property type="entry name" value="NADHX_dehydratase"/>
    <property type="match status" value="1"/>
</dbReference>
<dbReference type="GO" id="GO:0046496">
    <property type="term" value="P:nicotinamide nucleotide metabolic process"/>
    <property type="evidence" value="ECO:0007669"/>
    <property type="project" value="UniProtKB-UniRule"/>
</dbReference>
<dbReference type="HAMAP" id="MF_01966">
    <property type="entry name" value="NADHX_epimerase"/>
    <property type="match status" value="1"/>
</dbReference>
<evidence type="ECO:0000256" key="8">
    <source>
        <dbReference type="ARBA" id="ARBA00022857"/>
    </source>
</evidence>
<evidence type="ECO:0000256" key="16">
    <source>
        <dbReference type="ARBA" id="ARBA00049209"/>
    </source>
</evidence>
<keyword evidence="8 17" id="KW-0521">NADP</keyword>
<evidence type="ECO:0000256" key="4">
    <source>
        <dbReference type="ARBA" id="ARBA00009524"/>
    </source>
</evidence>
<comment type="function">
    <text evidence="14 19">Bifunctional enzyme that catalyzes the epimerization of the S- and R-forms of NAD(P)HX and the dehydration of the S-form of NAD(P)HX at the expense of ADP, which is converted to AMP. This allows the repair of both epimers of NAD(P)HX, a damaged form of NAD(P)H that is a result of enzymatic or heat-dependent hydration.</text>
</comment>
<evidence type="ECO:0000256" key="12">
    <source>
        <dbReference type="ARBA" id="ARBA00023239"/>
    </source>
</evidence>
<dbReference type="Proteomes" id="UP000823902">
    <property type="component" value="Unassembled WGS sequence"/>
</dbReference>
<dbReference type="GO" id="GO:0052856">
    <property type="term" value="F:NAD(P)HX epimerase activity"/>
    <property type="evidence" value="ECO:0007669"/>
    <property type="project" value="UniProtKB-UniRule"/>
</dbReference>
<evidence type="ECO:0000256" key="3">
    <source>
        <dbReference type="ARBA" id="ARBA00006001"/>
    </source>
</evidence>
<comment type="catalytic activity">
    <reaction evidence="15 17 19">
        <text>(6S)-NADHX + ADP = AMP + phosphate + NADH + H(+)</text>
        <dbReference type="Rhea" id="RHEA:32223"/>
        <dbReference type="ChEBI" id="CHEBI:15378"/>
        <dbReference type="ChEBI" id="CHEBI:43474"/>
        <dbReference type="ChEBI" id="CHEBI:57945"/>
        <dbReference type="ChEBI" id="CHEBI:64074"/>
        <dbReference type="ChEBI" id="CHEBI:456215"/>
        <dbReference type="ChEBI" id="CHEBI:456216"/>
        <dbReference type="EC" id="4.2.1.136"/>
    </reaction>
</comment>
<evidence type="ECO:0000256" key="5">
    <source>
        <dbReference type="ARBA" id="ARBA00022723"/>
    </source>
</evidence>
<dbReference type="Gene3D" id="3.40.50.10260">
    <property type="entry name" value="YjeF N-terminal domain"/>
    <property type="match status" value="1"/>
</dbReference>
<dbReference type="PROSITE" id="PS51383">
    <property type="entry name" value="YJEF_C_3"/>
    <property type="match status" value="1"/>
</dbReference>
<dbReference type="PIRSF" id="PIRSF017184">
    <property type="entry name" value="Nnr"/>
    <property type="match status" value="1"/>
</dbReference>
<dbReference type="Gene3D" id="3.40.1190.20">
    <property type="match status" value="1"/>
</dbReference>
<comment type="catalytic activity">
    <reaction evidence="16 17 19">
        <text>(6S)-NADPHX + ADP = AMP + phosphate + NADPH + H(+)</text>
        <dbReference type="Rhea" id="RHEA:32235"/>
        <dbReference type="ChEBI" id="CHEBI:15378"/>
        <dbReference type="ChEBI" id="CHEBI:43474"/>
        <dbReference type="ChEBI" id="CHEBI:57783"/>
        <dbReference type="ChEBI" id="CHEBI:64076"/>
        <dbReference type="ChEBI" id="CHEBI:456215"/>
        <dbReference type="ChEBI" id="CHEBI:456216"/>
        <dbReference type="EC" id="4.2.1.136"/>
    </reaction>
</comment>
<feature type="binding site" evidence="17">
    <location>
        <position position="369"/>
    </location>
    <ligand>
        <name>(6S)-NADPHX</name>
        <dbReference type="ChEBI" id="CHEBI:64076"/>
    </ligand>
</feature>
<feature type="binding site" evidence="17">
    <location>
        <position position="318"/>
    </location>
    <ligand>
        <name>(6S)-NADPHX</name>
        <dbReference type="ChEBI" id="CHEBI:64076"/>
    </ligand>
</feature>
<dbReference type="InterPro" id="IPR000631">
    <property type="entry name" value="CARKD"/>
</dbReference>
<organism evidence="22 23">
    <name type="scientific">Candidatus Mediterraneibacter faecavium</name>
    <dbReference type="NCBI Taxonomy" id="2838668"/>
    <lineage>
        <taxon>Bacteria</taxon>
        <taxon>Bacillati</taxon>
        <taxon>Bacillota</taxon>
        <taxon>Clostridia</taxon>
        <taxon>Lachnospirales</taxon>
        <taxon>Lachnospiraceae</taxon>
        <taxon>Mediterraneibacter</taxon>
    </lineage>
</organism>
<evidence type="ECO:0000256" key="15">
    <source>
        <dbReference type="ARBA" id="ARBA00048238"/>
    </source>
</evidence>
<dbReference type="InterPro" id="IPR036652">
    <property type="entry name" value="YjeF_N_dom_sf"/>
</dbReference>
<protein>
    <recommendedName>
        <fullName evidence="19">Bifunctional NAD(P)H-hydrate repair enzyme</fullName>
    </recommendedName>
    <alternativeName>
        <fullName evidence="19">Nicotinamide nucleotide repair protein</fullName>
    </alternativeName>
    <domain>
        <recommendedName>
            <fullName evidence="19">ADP-dependent (S)-NAD(P)H-hydrate dehydratase</fullName>
            <ecNumber evidence="19">4.2.1.136</ecNumber>
        </recommendedName>
        <alternativeName>
            <fullName evidence="19">ADP-dependent NAD(P)HX dehydratase</fullName>
        </alternativeName>
    </domain>
    <domain>
        <recommendedName>
            <fullName evidence="19">NAD(P)H-hydrate epimerase</fullName>
            <ecNumber evidence="19">5.1.99.6</ecNumber>
        </recommendedName>
    </domain>
</protein>
<evidence type="ECO:0000256" key="10">
    <source>
        <dbReference type="ARBA" id="ARBA00023027"/>
    </source>
</evidence>
<keyword evidence="11 18" id="KW-0413">Isomerase</keyword>
<dbReference type="GO" id="GO:0046872">
    <property type="term" value="F:metal ion binding"/>
    <property type="evidence" value="ECO:0007669"/>
    <property type="project" value="UniProtKB-UniRule"/>
</dbReference>
<dbReference type="Pfam" id="PF01256">
    <property type="entry name" value="Carb_kinase"/>
    <property type="match status" value="1"/>
</dbReference>
<comment type="cofactor">
    <cofactor evidence="17">
        <name>Mg(2+)</name>
        <dbReference type="ChEBI" id="CHEBI:18420"/>
    </cofactor>
</comment>
<comment type="subunit">
    <text evidence="17">Homotetramer.</text>
</comment>
<evidence type="ECO:0000256" key="11">
    <source>
        <dbReference type="ARBA" id="ARBA00023235"/>
    </source>
</evidence>
<gene>
    <name evidence="18" type="primary">nnrE</name>
    <name evidence="17" type="synonym">nnrD</name>
    <name evidence="22" type="ORF">H9697_04090</name>
</gene>
<comment type="catalytic activity">
    <reaction evidence="2 18 19">
        <text>(6R)-NADPHX = (6S)-NADPHX</text>
        <dbReference type="Rhea" id="RHEA:32227"/>
        <dbReference type="ChEBI" id="CHEBI:64076"/>
        <dbReference type="ChEBI" id="CHEBI:64077"/>
        <dbReference type="EC" id="5.1.99.6"/>
    </reaction>
</comment>
<feature type="domain" description="YjeF N-terminal" evidence="21">
    <location>
        <begin position="10"/>
        <end position="210"/>
    </location>
</feature>
<keyword evidence="6 17" id="KW-0547">Nucleotide-binding</keyword>
<dbReference type="EMBL" id="DWVY01000018">
    <property type="protein sequence ID" value="HJC74114.1"/>
    <property type="molecule type" value="Genomic_DNA"/>
</dbReference>
<evidence type="ECO:0000256" key="14">
    <source>
        <dbReference type="ARBA" id="ARBA00025153"/>
    </source>
</evidence>
<dbReference type="InterPro" id="IPR004443">
    <property type="entry name" value="YjeF_N_dom"/>
</dbReference>
<comment type="cofactor">
    <cofactor evidence="18 19">
        <name>K(+)</name>
        <dbReference type="ChEBI" id="CHEBI:29103"/>
    </cofactor>
    <text evidence="18 19">Binds 1 potassium ion per subunit.</text>
</comment>
<dbReference type="SUPFAM" id="SSF53613">
    <property type="entry name" value="Ribokinase-like"/>
    <property type="match status" value="1"/>
</dbReference>
<dbReference type="InterPro" id="IPR017953">
    <property type="entry name" value="Carbohydrate_kinase_pred_CS"/>
</dbReference>
<dbReference type="EC" id="5.1.99.6" evidence="19"/>
<feature type="domain" description="YjeF C-terminal" evidence="20">
    <location>
        <begin position="220"/>
        <end position="493"/>
    </location>
</feature>
<reference evidence="22" key="2">
    <citation type="submission" date="2021-04" db="EMBL/GenBank/DDBJ databases">
        <authorList>
            <person name="Gilroy R."/>
        </authorList>
    </citation>
    <scope>NUCLEOTIDE SEQUENCE</scope>
    <source>
        <strain evidence="22">CHK196-7946</strain>
    </source>
</reference>
<evidence type="ECO:0000256" key="13">
    <source>
        <dbReference type="ARBA" id="ARBA00023268"/>
    </source>
</evidence>
<feature type="binding site" evidence="18">
    <location>
        <position position="135"/>
    </location>
    <ligand>
        <name>(6S)-NADPHX</name>
        <dbReference type="ChEBI" id="CHEBI:64076"/>
    </ligand>
</feature>
<feature type="binding site" evidence="18">
    <location>
        <position position="59"/>
    </location>
    <ligand>
        <name>K(+)</name>
        <dbReference type="ChEBI" id="CHEBI:29103"/>
    </ligand>
</feature>
<evidence type="ECO:0000256" key="17">
    <source>
        <dbReference type="HAMAP-Rule" id="MF_01965"/>
    </source>
</evidence>
<comment type="similarity">
    <text evidence="18">Belongs to the NnrE/AIBP family.</text>
</comment>
<feature type="binding site" evidence="18">
    <location>
        <position position="156"/>
    </location>
    <ligand>
        <name>K(+)</name>
        <dbReference type="ChEBI" id="CHEBI:29103"/>
    </ligand>
</feature>
<comment type="similarity">
    <text evidence="4 19">In the C-terminal section; belongs to the NnrD/CARKD family.</text>
</comment>
<reference evidence="22" key="1">
    <citation type="journal article" date="2021" name="PeerJ">
        <title>Extensive microbial diversity within the chicken gut microbiome revealed by metagenomics and culture.</title>
        <authorList>
            <person name="Gilroy R."/>
            <person name="Ravi A."/>
            <person name="Getino M."/>
            <person name="Pursley I."/>
            <person name="Horton D.L."/>
            <person name="Alikhan N.F."/>
            <person name="Baker D."/>
            <person name="Gharbi K."/>
            <person name="Hall N."/>
            <person name="Watson M."/>
            <person name="Adriaenssens E.M."/>
            <person name="Foster-Nyarko E."/>
            <person name="Jarju S."/>
            <person name="Secka A."/>
            <person name="Antonio M."/>
            <person name="Oren A."/>
            <person name="Chaudhuri R.R."/>
            <person name="La Ragione R."/>
            <person name="Hildebrand F."/>
            <person name="Pallen M.J."/>
        </authorList>
    </citation>
    <scope>NUCLEOTIDE SEQUENCE</scope>
    <source>
        <strain evidence="22">CHK196-7946</strain>
    </source>
</reference>
<dbReference type="GO" id="GO:0110051">
    <property type="term" value="P:metabolite repair"/>
    <property type="evidence" value="ECO:0007669"/>
    <property type="project" value="TreeGrafter"/>
</dbReference>
<feature type="binding site" evidence="17">
    <location>
        <begin position="406"/>
        <end position="410"/>
    </location>
    <ligand>
        <name>AMP</name>
        <dbReference type="ChEBI" id="CHEBI:456215"/>
    </ligand>
</feature>
<keyword evidence="12 17" id="KW-0456">Lyase</keyword>
<sequence length="493" mass="52765">MRYLPNGTQMSQADRFTIQETGIPSLVLMERAALKTVEMMHTHGIDTSRPLIVCGSGNNGGDGFAIARLLAEEGAAPRILFAGKESSLSEECRIQKQIAENLGIGIITEIPEEEYTVIIDAVFGVGLSREISGRYADIIAWMNEQDCCKVAVDIPSGVSSATGKILGIAFHADLTVAMACVKAGCEMYPGKNYAGEIVAVPIGIDPEFFASDEDVCITYDRRDIPELLPERKADSHKGSYGKVLMITGSSGMAGAAYLSARAAYAVGAGLVQIYTAEENRAVLQQLLPEAIISCYQGYDEDELARLLDWADVVCIGCGLGTGETSGRILEGTLRKVNVPCIIDADGLNLLSRKMDLLEAMHSPVILTPHMKEMSRLTGYPISGLSDRRLEIIREFTEKYSAVCVLKDSRTFVKEKGKHTFFNLAGNSAMAKAGSGDVLAGVITGLSAQGMQAYESASLGVFLHACGGDAAKEAKGSYSVLARDLIAGIEKCME</sequence>
<evidence type="ECO:0000256" key="1">
    <source>
        <dbReference type="ARBA" id="ARBA00000013"/>
    </source>
</evidence>
<evidence type="ECO:0000259" key="20">
    <source>
        <dbReference type="PROSITE" id="PS51383"/>
    </source>
</evidence>
<dbReference type="Pfam" id="PF03853">
    <property type="entry name" value="YjeF_N"/>
    <property type="match status" value="1"/>
</dbReference>
<keyword evidence="7 17" id="KW-0067">ATP-binding</keyword>
<feature type="binding site" evidence="18">
    <location>
        <position position="153"/>
    </location>
    <ligand>
        <name>(6S)-NADPHX</name>
        <dbReference type="ChEBI" id="CHEBI:64076"/>
    </ligand>
</feature>
<evidence type="ECO:0000256" key="7">
    <source>
        <dbReference type="ARBA" id="ARBA00022840"/>
    </source>
</evidence>
<evidence type="ECO:0000313" key="22">
    <source>
        <dbReference type="EMBL" id="HJC74114.1"/>
    </source>
</evidence>
<dbReference type="InterPro" id="IPR029056">
    <property type="entry name" value="Ribokinase-like"/>
</dbReference>
<evidence type="ECO:0000313" key="23">
    <source>
        <dbReference type="Proteomes" id="UP000823902"/>
    </source>
</evidence>
<dbReference type="GO" id="GO:0005524">
    <property type="term" value="F:ATP binding"/>
    <property type="evidence" value="ECO:0007669"/>
    <property type="project" value="UniProtKB-UniRule"/>
</dbReference>
<dbReference type="PROSITE" id="PS51385">
    <property type="entry name" value="YJEF_N"/>
    <property type="match status" value="1"/>
</dbReference>
<evidence type="ECO:0000256" key="18">
    <source>
        <dbReference type="HAMAP-Rule" id="MF_01966"/>
    </source>
</evidence>
<keyword evidence="13" id="KW-0511">Multifunctional enzyme</keyword>
<dbReference type="GO" id="GO:0052855">
    <property type="term" value="F:ADP-dependent NAD(P)H-hydrate dehydratase activity"/>
    <property type="evidence" value="ECO:0007669"/>
    <property type="project" value="UniProtKB-UniRule"/>
</dbReference>
<comment type="similarity">
    <text evidence="3 19">In the N-terminal section; belongs to the NnrE/AIBP family.</text>
</comment>
<evidence type="ECO:0000256" key="2">
    <source>
        <dbReference type="ARBA" id="ARBA00000909"/>
    </source>
</evidence>
<evidence type="ECO:0000256" key="6">
    <source>
        <dbReference type="ARBA" id="ARBA00022741"/>
    </source>
</evidence>
<dbReference type="EC" id="4.2.1.136" evidence="19"/>
<feature type="binding site" evidence="17">
    <location>
        <position position="436"/>
    </location>
    <ligand>
        <name>(6S)-NADPHX</name>
        <dbReference type="ChEBI" id="CHEBI:64076"/>
    </ligand>
</feature>
<dbReference type="SUPFAM" id="SSF64153">
    <property type="entry name" value="YjeF N-terminal domain-like"/>
    <property type="match status" value="1"/>
</dbReference>
<dbReference type="PROSITE" id="PS01050">
    <property type="entry name" value="YJEF_C_2"/>
    <property type="match status" value="1"/>
</dbReference>
<feature type="binding site" evidence="17">
    <location>
        <position position="435"/>
    </location>
    <ligand>
        <name>AMP</name>
        <dbReference type="ChEBI" id="CHEBI:456215"/>
    </ligand>
</feature>
<feature type="binding site" evidence="18">
    <location>
        <position position="120"/>
    </location>
    <ligand>
        <name>K(+)</name>
        <dbReference type="ChEBI" id="CHEBI:29103"/>
    </ligand>
</feature>
<dbReference type="PANTHER" id="PTHR12592:SF0">
    <property type="entry name" value="ATP-DEPENDENT (S)-NAD(P)H-HYDRATE DEHYDRATASE"/>
    <property type="match status" value="1"/>
</dbReference>
<evidence type="ECO:0000259" key="21">
    <source>
        <dbReference type="PROSITE" id="PS51385"/>
    </source>
</evidence>
<comment type="catalytic activity">
    <reaction evidence="1 18 19">
        <text>(6R)-NADHX = (6S)-NADHX</text>
        <dbReference type="Rhea" id="RHEA:32215"/>
        <dbReference type="ChEBI" id="CHEBI:64074"/>
        <dbReference type="ChEBI" id="CHEBI:64075"/>
        <dbReference type="EC" id="5.1.99.6"/>
    </reaction>
</comment>
<dbReference type="PANTHER" id="PTHR12592">
    <property type="entry name" value="ATP-DEPENDENT (S)-NAD(P)H-HYDRATE DEHYDRATASE FAMILY MEMBER"/>
    <property type="match status" value="1"/>
</dbReference>
<dbReference type="CDD" id="cd01171">
    <property type="entry name" value="YXKO-related"/>
    <property type="match status" value="1"/>
</dbReference>
<feature type="binding site" evidence="18">
    <location>
        <begin position="58"/>
        <end position="62"/>
    </location>
    <ligand>
        <name>(6S)-NADPHX</name>
        <dbReference type="ChEBI" id="CHEBI:64076"/>
    </ligand>
</feature>
<accession>A0A9D2Q755</accession>
<dbReference type="NCBIfam" id="TIGR00197">
    <property type="entry name" value="yjeF_nterm"/>
    <property type="match status" value="1"/>
</dbReference>
<comment type="function">
    <text evidence="17">Catalyzes the dehydration of the S-form of NAD(P)HX at the expense of ADP, which is converted to AMP. Together with NAD(P)HX epimerase, which catalyzes the epimerization of the S- and R-forms, the enzyme allows the repair of both epimers of NAD(P)HX, a damaged form of NAD(P)H that is a result of enzymatic or heat-dependent hydration.</text>
</comment>
<comment type="function">
    <text evidence="18">Catalyzes the epimerization of the S- and R-forms of NAD(P)HX, a damaged form of NAD(P)H that is a result of enzymatic or heat-dependent hydration. This is a prerequisite for the S-specific NAD(P)H-hydrate dehydratase to allow the repair of both epimers of NAD(P)HX.</text>
</comment>
<keyword evidence="5 18" id="KW-0479">Metal-binding</keyword>
<dbReference type="NCBIfam" id="TIGR00196">
    <property type="entry name" value="yjeF_cterm"/>
    <property type="match status" value="1"/>
</dbReference>
<evidence type="ECO:0000256" key="9">
    <source>
        <dbReference type="ARBA" id="ARBA00022958"/>
    </source>
</evidence>
<keyword evidence="9 18" id="KW-0630">Potassium</keyword>
<feature type="binding site" evidence="17">
    <location>
        <position position="255"/>
    </location>
    <ligand>
        <name>(6S)-NADPHX</name>
        <dbReference type="ChEBI" id="CHEBI:64076"/>
    </ligand>
</feature>
<dbReference type="AlphaFoldDB" id="A0A9D2Q755"/>
<feature type="binding site" evidence="18">
    <location>
        <begin position="124"/>
        <end position="130"/>
    </location>
    <ligand>
        <name>(6S)-NADPHX</name>
        <dbReference type="ChEBI" id="CHEBI:64076"/>
    </ligand>
</feature>
<proteinExistence type="inferred from homology"/>
<name>A0A9D2Q755_9FIRM</name>
<comment type="caution">
    <text evidence="22">The sequence shown here is derived from an EMBL/GenBank/DDBJ whole genome shotgun (WGS) entry which is preliminary data.</text>
</comment>
<evidence type="ECO:0000256" key="19">
    <source>
        <dbReference type="PIRNR" id="PIRNR017184"/>
    </source>
</evidence>
<keyword evidence="10 17" id="KW-0520">NAD</keyword>
<comment type="similarity">
    <text evidence="17">Belongs to the NnrD/CARKD family.</text>
</comment>
<dbReference type="InterPro" id="IPR030677">
    <property type="entry name" value="Nnr"/>
</dbReference>